<gene>
    <name evidence="1" type="ORF">RM539_05105</name>
</gene>
<dbReference type="RefSeq" id="WP_311502355.1">
    <property type="nucleotide sequence ID" value="NZ_JAVRHK010000003.1"/>
</dbReference>
<comment type="caution">
    <text evidence="1">The sequence shown here is derived from an EMBL/GenBank/DDBJ whole genome shotgun (WGS) entry which is preliminary data.</text>
</comment>
<keyword evidence="2" id="KW-1185">Reference proteome</keyword>
<sequence>MQTEIFKYNIEEYNFPQIMRNLLEIEELSQIKAEAKEQTSENNNSLYKNMEQTLLYRRLYDKLNSEEGEKFYQTFHRFIKHVIRPQYKEGIYYQEKPSHRFLYRNAEGVSRFHRDKDYGHNEVEINYFVPLTNAFDTNSLWIESEEGKEDFNALNLKPGEFARFKGVNLMHGAKNNTTGKTRISFDFRIIQQSDMPEEVKDTTNWEEKDKENPLFNNAHNFAFCS</sequence>
<dbReference type="Proteomes" id="UP001262582">
    <property type="component" value="Unassembled WGS sequence"/>
</dbReference>
<name>A0ABU3D347_9FLAO</name>
<organism evidence="1 2">
    <name type="scientific">Autumnicola musiva</name>
    <dbReference type="NCBI Taxonomy" id="3075589"/>
    <lineage>
        <taxon>Bacteria</taxon>
        <taxon>Pseudomonadati</taxon>
        <taxon>Bacteroidota</taxon>
        <taxon>Flavobacteriia</taxon>
        <taxon>Flavobacteriales</taxon>
        <taxon>Flavobacteriaceae</taxon>
        <taxon>Autumnicola</taxon>
    </lineage>
</organism>
<accession>A0ABU3D347</accession>
<evidence type="ECO:0000313" key="1">
    <source>
        <dbReference type="EMBL" id="MDT0675958.1"/>
    </source>
</evidence>
<protein>
    <submittedName>
        <fullName evidence="1">Uncharacterized protein</fullName>
    </submittedName>
</protein>
<dbReference type="EMBL" id="JAVRHK010000003">
    <property type="protein sequence ID" value="MDT0675958.1"/>
    <property type="molecule type" value="Genomic_DNA"/>
</dbReference>
<dbReference type="SUPFAM" id="SSF51197">
    <property type="entry name" value="Clavaminate synthase-like"/>
    <property type="match status" value="1"/>
</dbReference>
<dbReference type="Gene3D" id="2.60.120.620">
    <property type="entry name" value="q2cbj1_9rhob like domain"/>
    <property type="match status" value="1"/>
</dbReference>
<reference evidence="1 2" key="1">
    <citation type="submission" date="2023-09" db="EMBL/GenBank/DDBJ databases">
        <authorList>
            <person name="Rey-Velasco X."/>
        </authorList>
    </citation>
    <scope>NUCLEOTIDE SEQUENCE [LARGE SCALE GENOMIC DNA]</scope>
    <source>
        <strain evidence="1 2">F117</strain>
    </source>
</reference>
<proteinExistence type="predicted"/>
<evidence type="ECO:0000313" key="2">
    <source>
        <dbReference type="Proteomes" id="UP001262582"/>
    </source>
</evidence>